<gene>
    <name evidence="1" type="ORF">OLEA9_A037715</name>
</gene>
<evidence type="ECO:0000313" key="2">
    <source>
        <dbReference type="Proteomes" id="UP000594638"/>
    </source>
</evidence>
<keyword evidence="2" id="KW-1185">Reference proteome</keyword>
<protein>
    <submittedName>
        <fullName evidence="1">Uncharacterized protein</fullName>
    </submittedName>
</protein>
<evidence type="ECO:0000313" key="1">
    <source>
        <dbReference type="EMBL" id="CAA3023144.1"/>
    </source>
</evidence>
<organism evidence="1 2">
    <name type="scientific">Olea europaea subsp. europaea</name>
    <dbReference type="NCBI Taxonomy" id="158383"/>
    <lineage>
        <taxon>Eukaryota</taxon>
        <taxon>Viridiplantae</taxon>
        <taxon>Streptophyta</taxon>
        <taxon>Embryophyta</taxon>
        <taxon>Tracheophyta</taxon>
        <taxon>Spermatophyta</taxon>
        <taxon>Magnoliopsida</taxon>
        <taxon>eudicotyledons</taxon>
        <taxon>Gunneridae</taxon>
        <taxon>Pentapetalae</taxon>
        <taxon>asterids</taxon>
        <taxon>lamiids</taxon>
        <taxon>Lamiales</taxon>
        <taxon>Oleaceae</taxon>
        <taxon>Oleeae</taxon>
        <taxon>Olea</taxon>
    </lineage>
</organism>
<dbReference type="Gramene" id="OE9A037715T1">
    <property type="protein sequence ID" value="OE9A037715C1"/>
    <property type="gene ID" value="OE9A037715"/>
</dbReference>
<dbReference type="AlphaFoldDB" id="A0A8S0V1W9"/>
<dbReference type="EMBL" id="CACTIH010009084">
    <property type="protein sequence ID" value="CAA3023144.1"/>
    <property type="molecule type" value="Genomic_DNA"/>
</dbReference>
<dbReference type="Proteomes" id="UP000594638">
    <property type="component" value="Unassembled WGS sequence"/>
</dbReference>
<reference evidence="1 2" key="1">
    <citation type="submission" date="2019-12" db="EMBL/GenBank/DDBJ databases">
        <authorList>
            <person name="Alioto T."/>
            <person name="Alioto T."/>
            <person name="Gomez Garrido J."/>
        </authorList>
    </citation>
    <scope>NUCLEOTIDE SEQUENCE [LARGE SCALE GENOMIC DNA]</scope>
</reference>
<comment type="caution">
    <text evidence="1">The sequence shown here is derived from an EMBL/GenBank/DDBJ whole genome shotgun (WGS) entry which is preliminary data.</text>
</comment>
<proteinExistence type="predicted"/>
<accession>A0A8S0V1W9</accession>
<sequence length="89" mass="9694">MDCTPSPKICQEIPENQAVSLSQPGRVVDMAGTPCPQMLENQAVSLPRLGGIPNVACIPWPKMPEIRLRPCRGPDASRSWPAHRVPKIA</sequence>
<name>A0A8S0V1W9_OLEEU</name>